<evidence type="ECO:0000256" key="1">
    <source>
        <dbReference type="SAM" id="MobiDB-lite"/>
    </source>
</evidence>
<feature type="region of interest" description="Disordered" evidence="1">
    <location>
        <begin position="54"/>
        <end position="114"/>
    </location>
</feature>
<feature type="compositionally biased region" description="Basic and acidic residues" evidence="1">
    <location>
        <begin position="55"/>
        <end position="71"/>
    </location>
</feature>
<reference evidence="2" key="1">
    <citation type="submission" date="2021-02" db="EMBL/GenBank/DDBJ databases">
        <authorList>
            <person name="Dougan E. K."/>
            <person name="Rhodes N."/>
            <person name="Thang M."/>
            <person name="Chan C."/>
        </authorList>
    </citation>
    <scope>NUCLEOTIDE SEQUENCE</scope>
</reference>
<feature type="compositionally biased region" description="Low complexity" evidence="1">
    <location>
        <begin position="80"/>
        <end position="99"/>
    </location>
</feature>
<sequence>MKPEEAAEPLVEQAAAAAKQLSSMSEGADLVEAQRKVLEASRTAAAAKKVQKLAKKADKDVKKSGLKEKTPKAKAKPNCEPAAETDVAPPTAAAARPARLSWAETDTKLDNVTS</sequence>
<proteinExistence type="predicted"/>
<feature type="compositionally biased region" description="Basic and acidic residues" evidence="1">
    <location>
        <begin position="105"/>
        <end position="114"/>
    </location>
</feature>
<accession>A0A812JHG0</accession>
<name>A0A812JHG0_SYMPI</name>
<dbReference type="AlphaFoldDB" id="A0A812JHG0"/>
<evidence type="ECO:0000313" key="2">
    <source>
        <dbReference type="EMBL" id="CAE7207646.1"/>
    </source>
</evidence>
<dbReference type="EMBL" id="CAJNIZ010002220">
    <property type="protein sequence ID" value="CAE7207646.1"/>
    <property type="molecule type" value="Genomic_DNA"/>
</dbReference>
<dbReference type="Proteomes" id="UP000649617">
    <property type="component" value="Unassembled WGS sequence"/>
</dbReference>
<comment type="caution">
    <text evidence="2">The sequence shown here is derived from an EMBL/GenBank/DDBJ whole genome shotgun (WGS) entry which is preliminary data.</text>
</comment>
<evidence type="ECO:0000313" key="3">
    <source>
        <dbReference type="Proteomes" id="UP000649617"/>
    </source>
</evidence>
<keyword evidence="3" id="KW-1185">Reference proteome</keyword>
<gene>
    <name evidence="2" type="ORF">SPIL2461_LOCUS2073</name>
</gene>
<organism evidence="2 3">
    <name type="scientific">Symbiodinium pilosum</name>
    <name type="common">Dinoflagellate</name>
    <dbReference type="NCBI Taxonomy" id="2952"/>
    <lineage>
        <taxon>Eukaryota</taxon>
        <taxon>Sar</taxon>
        <taxon>Alveolata</taxon>
        <taxon>Dinophyceae</taxon>
        <taxon>Suessiales</taxon>
        <taxon>Symbiodiniaceae</taxon>
        <taxon>Symbiodinium</taxon>
    </lineage>
</organism>
<protein>
    <submittedName>
        <fullName evidence="2">Uncharacterized protein</fullName>
    </submittedName>
</protein>